<keyword evidence="3" id="KW-1185">Reference proteome</keyword>
<gene>
    <name evidence="2" type="ORF">EV650_6131</name>
</gene>
<feature type="coiled-coil region" evidence="1">
    <location>
        <begin position="137"/>
        <end position="164"/>
    </location>
</feature>
<keyword evidence="1" id="KW-0175">Coiled coil</keyword>
<evidence type="ECO:0000313" key="2">
    <source>
        <dbReference type="EMBL" id="TDW19521.1"/>
    </source>
</evidence>
<proteinExistence type="predicted"/>
<comment type="caution">
    <text evidence="2">The sequence shown here is derived from an EMBL/GenBank/DDBJ whole genome shotgun (WGS) entry which is preliminary data.</text>
</comment>
<dbReference type="OrthoDB" id="3821556at2"/>
<organism evidence="2 3">
    <name type="scientific">Kribbella kalugense</name>
    <dbReference type="NCBI Taxonomy" id="2512221"/>
    <lineage>
        <taxon>Bacteria</taxon>
        <taxon>Bacillati</taxon>
        <taxon>Actinomycetota</taxon>
        <taxon>Actinomycetes</taxon>
        <taxon>Propionibacteriales</taxon>
        <taxon>Kribbellaceae</taxon>
        <taxon>Kribbella</taxon>
    </lineage>
</organism>
<evidence type="ECO:0000313" key="3">
    <source>
        <dbReference type="Proteomes" id="UP000295447"/>
    </source>
</evidence>
<sequence>MSSIVPGPQKKHEHEIDAARAGAKPLNAGELNAAAPHVEDLTGLDDWPDSVRSVVEDEHERVTSLASNRRKTADLALPELVRGVDELLDLIAERLQADKPGLLRKSKATPADELDDVAELLGIPSDEVVPAAGRGELRTALRTIKQLRAQLKELETSHNHSRLTRVVTFVVRLALVIDGAPETASALAPIALDRFAKAVPDFQWDSTFEEKLESWRETRRTLAAR</sequence>
<dbReference type="EMBL" id="SODF01000002">
    <property type="protein sequence ID" value="TDW19521.1"/>
    <property type="molecule type" value="Genomic_DNA"/>
</dbReference>
<protein>
    <submittedName>
        <fullName evidence="2">Uncharacterized protein</fullName>
    </submittedName>
</protein>
<evidence type="ECO:0000256" key="1">
    <source>
        <dbReference type="SAM" id="Coils"/>
    </source>
</evidence>
<accession>A0A4R7ZRS2</accession>
<reference evidence="2 3" key="1">
    <citation type="submission" date="2019-03" db="EMBL/GenBank/DDBJ databases">
        <title>Genomic Encyclopedia of Type Strains, Phase III (KMG-III): the genomes of soil and plant-associated and newly described type strains.</title>
        <authorList>
            <person name="Whitman W."/>
        </authorList>
    </citation>
    <scope>NUCLEOTIDE SEQUENCE [LARGE SCALE GENOMIC DNA]</scope>
    <source>
        <strain evidence="2 3">VKM Ac-2570</strain>
    </source>
</reference>
<dbReference type="AlphaFoldDB" id="A0A4R7ZRS2"/>
<dbReference type="RefSeq" id="WP_134122378.1">
    <property type="nucleotide sequence ID" value="NZ_SODF01000002.1"/>
</dbReference>
<dbReference type="Proteomes" id="UP000295447">
    <property type="component" value="Unassembled WGS sequence"/>
</dbReference>
<name>A0A4R7ZRS2_9ACTN</name>